<dbReference type="InterPro" id="IPR011048">
    <property type="entry name" value="Haem_d1_sf"/>
</dbReference>
<dbReference type="Proteomes" id="UP001501563">
    <property type="component" value="Unassembled WGS sequence"/>
</dbReference>
<accession>A0ABP7JI20</accession>
<evidence type="ECO:0000313" key="4">
    <source>
        <dbReference type="Proteomes" id="UP001501563"/>
    </source>
</evidence>
<dbReference type="PANTHER" id="PTHR30344">
    <property type="entry name" value="6-PHOSPHOGLUCONOLACTONASE-RELATED"/>
    <property type="match status" value="1"/>
</dbReference>
<comment type="similarity">
    <text evidence="1">Belongs to the cycloisomerase 2 family.</text>
</comment>
<dbReference type="EMBL" id="BAAAZA010000001">
    <property type="protein sequence ID" value="GAA3844092.1"/>
    <property type="molecule type" value="Genomic_DNA"/>
</dbReference>
<dbReference type="Pfam" id="PF10282">
    <property type="entry name" value="Lactonase"/>
    <property type="match status" value="1"/>
</dbReference>
<dbReference type="Gene3D" id="2.130.10.10">
    <property type="entry name" value="YVTN repeat-like/Quinoprotein amine dehydrogenase"/>
    <property type="match status" value="2"/>
</dbReference>
<comment type="caution">
    <text evidence="3">The sequence shown here is derived from an EMBL/GenBank/DDBJ whole genome shotgun (WGS) entry which is preliminary data.</text>
</comment>
<dbReference type="InterPro" id="IPR015943">
    <property type="entry name" value="WD40/YVTN_repeat-like_dom_sf"/>
</dbReference>
<gene>
    <name evidence="3" type="ORF">GCM10022207_00660</name>
</gene>
<organism evidence="3 4">
    <name type="scientific">Streptomyces lannensis</name>
    <dbReference type="NCBI Taxonomy" id="766498"/>
    <lineage>
        <taxon>Bacteria</taxon>
        <taxon>Bacillati</taxon>
        <taxon>Actinomycetota</taxon>
        <taxon>Actinomycetes</taxon>
        <taxon>Kitasatosporales</taxon>
        <taxon>Streptomycetaceae</taxon>
        <taxon>Streptomyces</taxon>
    </lineage>
</organism>
<feature type="signal peptide" evidence="2">
    <location>
        <begin position="1"/>
        <end position="30"/>
    </location>
</feature>
<dbReference type="RefSeq" id="WP_331264391.1">
    <property type="nucleotide sequence ID" value="NZ_BAAAZA010000001.1"/>
</dbReference>
<name>A0ABP7JI20_9ACTN</name>
<keyword evidence="4" id="KW-1185">Reference proteome</keyword>
<evidence type="ECO:0000256" key="1">
    <source>
        <dbReference type="ARBA" id="ARBA00005564"/>
    </source>
</evidence>
<feature type="chain" id="PRO_5045593034" evidence="2">
    <location>
        <begin position="31"/>
        <end position="380"/>
    </location>
</feature>
<proteinExistence type="inferred from homology"/>
<dbReference type="SUPFAM" id="SSF51004">
    <property type="entry name" value="C-terminal (heme d1) domain of cytochrome cd1-nitrite reductase"/>
    <property type="match status" value="1"/>
</dbReference>
<dbReference type="PANTHER" id="PTHR30344:SF1">
    <property type="entry name" value="6-PHOSPHOGLUCONOLACTONASE"/>
    <property type="match status" value="1"/>
</dbReference>
<evidence type="ECO:0000256" key="2">
    <source>
        <dbReference type="SAM" id="SignalP"/>
    </source>
</evidence>
<dbReference type="InterPro" id="IPR019405">
    <property type="entry name" value="Lactonase_7-beta_prop"/>
</dbReference>
<sequence>MGKTFKAARTAGVGVAAVASLAAFAGPASARPAHHSSRSGAPVFVQTDRTTGNTVVAYSRAADGSLEQRRVYATGGLGGKQDGAVVDNLASQGSLTYDKAHRLLYSVNAGSNTITVFSVQGDQLVRRQVIASGGTFPVSVTVHGNLVYVLNALDGGSVQGFLRVGEKLLKVPSWHRALGLDPNATPQFTHTPAQVGFTPDGSRLVVTTKGVGNSIDVFPVSTLGISAKPVVTPTPGAVPFGFTFDAAGRLVVTEAGSNSVATYAFGRDARLAKVSEVATGQAATCWVVRDGDNFYAANAGSGSLTRVHGGADGSLQVLGNTSTGAGTVDAAVSSDGEFLYAQTGAVGGVDEFRVNADGSLTKVASTAVPDAVGGEGIVAL</sequence>
<evidence type="ECO:0000313" key="3">
    <source>
        <dbReference type="EMBL" id="GAA3844092.1"/>
    </source>
</evidence>
<reference evidence="4" key="1">
    <citation type="journal article" date="2019" name="Int. J. Syst. Evol. Microbiol.">
        <title>The Global Catalogue of Microorganisms (GCM) 10K type strain sequencing project: providing services to taxonomists for standard genome sequencing and annotation.</title>
        <authorList>
            <consortium name="The Broad Institute Genomics Platform"/>
            <consortium name="The Broad Institute Genome Sequencing Center for Infectious Disease"/>
            <person name="Wu L."/>
            <person name="Ma J."/>
        </authorList>
    </citation>
    <scope>NUCLEOTIDE SEQUENCE [LARGE SCALE GENOMIC DNA]</scope>
    <source>
        <strain evidence="4">JCM 16578</strain>
    </source>
</reference>
<keyword evidence="2" id="KW-0732">Signal</keyword>
<dbReference type="InterPro" id="IPR050282">
    <property type="entry name" value="Cycloisomerase_2"/>
</dbReference>
<protein>
    <submittedName>
        <fullName evidence="3">Uncharacterized protein</fullName>
    </submittedName>
</protein>